<organism evidence="1 2">
    <name type="scientific">Ensete ventricosum</name>
    <name type="common">Abyssinian banana</name>
    <name type="synonym">Musa ensete</name>
    <dbReference type="NCBI Taxonomy" id="4639"/>
    <lineage>
        <taxon>Eukaryota</taxon>
        <taxon>Viridiplantae</taxon>
        <taxon>Streptophyta</taxon>
        <taxon>Embryophyta</taxon>
        <taxon>Tracheophyta</taxon>
        <taxon>Spermatophyta</taxon>
        <taxon>Magnoliopsida</taxon>
        <taxon>Liliopsida</taxon>
        <taxon>Zingiberales</taxon>
        <taxon>Musaceae</taxon>
        <taxon>Ensete</taxon>
    </lineage>
</organism>
<dbReference type="EMBL" id="AMZH03008901">
    <property type="protein sequence ID" value="RRT57995.1"/>
    <property type="molecule type" value="Genomic_DNA"/>
</dbReference>
<dbReference type="Gene3D" id="3.40.630.30">
    <property type="match status" value="1"/>
</dbReference>
<dbReference type="InterPro" id="IPR045039">
    <property type="entry name" value="NSI-like"/>
</dbReference>
<dbReference type="GO" id="GO:0008080">
    <property type="term" value="F:N-acetyltransferase activity"/>
    <property type="evidence" value="ECO:0007669"/>
    <property type="project" value="InterPro"/>
</dbReference>
<protein>
    <submittedName>
        <fullName evidence="1">Uncharacterized protein</fullName>
    </submittedName>
</protein>
<evidence type="ECO:0000313" key="1">
    <source>
        <dbReference type="EMBL" id="RRT57995.1"/>
    </source>
</evidence>
<dbReference type="PANTHER" id="PTHR43626:SF1">
    <property type="entry name" value="GCN5-RELATED N-ACETYLTRANSFERASE 1, CHLOROPLASTIC"/>
    <property type="match status" value="1"/>
</dbReference>
<dbReference type="SUPFAM" id="SSF55729">
    <property type="entry name" value="Acyl-CoA N-acyltransferases (Nat)"/>
    <property type="match status" value="1"/>
</dbReference>
<gene>
    <name evidence="1" type="ORF">B296_00031342</name>
</gene>
<proteinExistence type="predicted"/>
<evidence type="ECO:0000313" key="2">
    <source>
        <dbReference type="Proteomes" id="UP000287651"/>
    </source>
</evidence>
<dbReference type="CDD" id="cd04301">
    <property type="entry name" value="NAT_SF"/>
    <property type="match status" value="1"/>
</dbReference>
<dbReference type="Pfam" id="PF00583">
    <property type="entry name" value="Acetyltransf_1"/>
    <property type="match status" value="1"/>
</dbReference>
<dbReference type="GO" id="GO:0005737">
    <property type="term" value="C:cytoplasm"/>
    <property type="evidence" value="ECO:0007669"/>
    <property type="project" value="TreeGrafter"/>
</dbReference>
<dbReference type="Proteomes" id="UP000287651">
    <property type="component" value="Unassembled WGS sequence"/>
</dbReference>
<dbReference type="InterPro" id="IPR000182">
    <property type="entry name" value="GNAT_dom"/>
</dbReference>
<accession>A0A426Z1X9</accession>
<dbReference type="AlphaFoldDB" id="A0A426Z1X9"/>
<comment type="caution">
    <text evidence="1">The sequence shown here is derived from an EMBL/GenBank/DDBJ whole genome shotgun (WGS) entry which is preliminary data.</text>
</comment>
<name>A0A426Z1X9_ENSVE</name>
<sequence>MSTGGAAFEARPWELPPPAVPRLVIRTLLKALHSDTLSFHCCTCNTSRLSSVMQMLEKSWKLSVSVTRFHPLNRRRSQSPTRTSIPCQASTEMQSHGGLLPLGGPSSSLSFSRRLRSQLTLASFHASKASTRPRSLLLPVASAAFTVSDGELETRGFRVRRSSDDLDVAALNDVFARVGFPRRDPDRLRRALGHGSVVWVEEAKRGGGPGKPVAFARATGDGVFNAVVWDVVVEPSLQGMGLGRAVMERLVAELRHKGVSNIALYAEPRVVGFYRPLGFAADPDGIKGMVYSRKNQKKI</sequence>
<dbReference type="InterPro" id="IPR016181">
    <property type="entry name" value="Acyl_CoA_acyltransferase"/>
</dbReference>
<dbReference type="PANTHER" id="PTHR43626">
    <property type="entry name" value="ACYL-COA N-ACYLTRANSFERASE"/>
    <property type="match status" value="1"/>
</dbReference>
<dbReference type="PROSITE" id="PS51186">
    <property type="entry name" value="GNAT"/>
    <property type="match status" value="1"/>
</dbReference>
<reference evidence="1 2" key="1">
    <citation type="journal article" date="2014" name="Agronomy (Basel)">
        <title>A Draft Genome Sequence for Ensete ventricosum, the Drought-Tolerant Tree Against Hunger.</title>
        <authorList>
            <person name="Harrison J."/>
            <person name="Moore K.A."/>
            <person name="Paszkiewicz K."/>
            <person name="Jones T."/>
            <person name="Grant M."/>
            <person name="Ambacheew D."/>
            <person name="Muzemil S."/>
            <person name="Studholme D.J."/>
        </authorList>
    </citation>
    <scope>NUCLEOTIDE SEQUENCE [LARGE SCALE GENOMIC DNA]</scope>
</reference>